<keyword evidence="1" id="KW-0489">Methyltransferase</keyword>
<dbReference type="Gene3D" id="3.30.950.10">
    <property type="entry name" value="Methyltransferase, Cobalt-precorrin-4 Transmethylase, Domain 2"/>
    <property type="match status" value="1"/>
</dbReference>
<dbReference type="InterPro" id="IPR035996">
    <property type="entry name" value="4pyrrol_Methylase_sf"/>
</dbReference>
<keyword evidence="1" id="KW-0808">Transferase</keyword>
<sequence length="238" mass="26475">MKKGKLLLIPVPLGEGAIENSLVPGLQAAIAEMDEFIVENGKTARRFLKQMGIRTPMNELRLHVYDKHSDNAAIDDYLKPVLQGKDVGLLSEAGCPAVADPGALIVRRAHEKNIRVVPYVGPSSIILSLMASGFNGQQFAFQGYLPIPRPERIRKIQELERASRKLRQTQIFIETPFRNNQLLEDLLGACHATASLSISCDLTTDTEFIATRRIAEWKSQPHPDLHKRPAVFLLYAGD</sequence>
<dbReference type="CDD" id="cd11649">
    <property type="entry name" value="RsmI_like"/>
    <property type="match status" value="1"/>
</dbReference>
<dbReference type="OrthoDB" id="9809084at2"/>
<dbReference type="EMBL" id="SMAD01000011">
    <property type="protein sequence ID" value="TCS85689.1"/>
    <property type="molecule type" value="Genomic_DNA"/>
</dbReference>
<accession>A0A4R3KNQ5</accession>
<dbReference type="InterPro" id="IPR008189">
    <property type="entry name" value="rRNA_ssu_MeTfrase_I"/>
</dbReference>
<dbReference type="Gene3D" id="3.40.1010.10">
    <property type="entry name" value="Cobalt-precorrin-4 Transmethylase, Domain 1"/>
    <property type="match status" value="1"/>
</dbReference>
<dbReference type="PANTHER" id="PTHR46111">
    <property type="entry name" value="RIBOSOMAL RNA SMALL SUBUNIT METHYLTRANSFERASE I"/>
    <property type="match status" value="1"/>
</dbReference>
<dbReference type="PIRSF" id="PIRSF005917">
    <property type="entry name" value="MTase_YraL"/>
    <property type="match status" value="1"/>
</dbReference>
<keyword evidence="2" id="KW-1185">Reference proteome</keyword>
<dbReference type="Proteomes" id="UP000295807">
    <property type="component" value="Unassembled WGS sequence"/>
</dbReference>
<dbReference type="RefSeq" id="WP_132130107.1">
    <property type="nucleotide sequence ID" value="NZ_CP042432.1"/>
</dbReference>
<dbReference type="InterPro" id="IPR014776">
    <property type="entry name" value="4pyrrole_Mease_sub2"/>
</dbReference>
<dbReference type="PANTHER" id="PTHR46111:SF2">
    <property type="entry name" value="SAM-DEPENDENT METHYLTRANSFERASE"/>
    <property type="match status" value="1"/>
</dbReference>
<dbReference type="GO" id="GO:0008168">
    <property type="term" value="F:methyltransferase activity"/>
    <property type="evidence" value="ECO:0007669"/>
    <property type="project" value="UniProtKB-KW"/>
</dbReference>
<dbReference type="SUPFAM" id="SSF53790">
    <property type="entry name" value="Tetrapyrrole methylase"/>
    <property type="match status" value="1"/>
</dbReference>
<evidence type="ECO:0000313" key="1">
    <source>
        <dbReference type="EMBL" id="TCS85689.1"/>
    </source>
</evidence>
<dbReference type="InterPro" id="IPR014777">
    <property type="entry name" value="4pyrrole_Mease_sub1"/>
</dbReference>
<comment type="caution">
    <text evidence="1">The sequence shown here is derived from an EMBL/GenBank/DDBJ whole genome shotgun (WGS) entry which is preliminary data.</text>
</comment>
<name>A0A4R3KNQ5_9SPHI</name>
<organism evidence="1 2">
    <name type="scientific">Anseongella ginsenosidimutans</name>
    <dbReference type="NCBI Taxonomy" id="496056"/>
    <lineage>
        <taxon>Bacteria</taxon>
        <taxon>Pseudomonadati</taxon>
        <taxon>Bacteroidota</taxon>
        <taxon>Sphingobacteriia</taxon>
        <taxon>Sphingobacteriales</taxon>
        <taxon>Sphingobacteriaceae</taxon>
        <taxon>Anseongella</taxon>
    </lineage>
</organism>
<reference evidence="1 2" key="1">
    <citation type="submission" date="2019-03" db="EMBL/GenBank/DDBJ databases">
        <title>Genomic Encyclopedia of Type Strains, Phase IV (KMG-IV): sequencing the most valuable type-strain genomes for metagenomic binning, comparative biology and taxonomic classification.</title>
        <authorList>
            <person name="Goeker M."/>
        </authorList>
    </citation>
    <scope>NUCLEOTIDE SEQUENCE [LARGE SCALE GENOMIC DNA]</scope>
    <source>
        <strain evidence="1 2">DSM 21100</strain>
    </source>
</reference>
<dbReference type="GO" id="GO:0032259">
    <property type="term" value="P:methylation"/>
    <property type="evidence" value="ECO:0007669"/>
    <property type="project" value="UniProtKB-KW"/>
</dbReference>
<proteinExistence type="predicted"/>
<protein>
    <submittedName>
        <fullName evidence="1">16S rRNA (Cytidine1402-2'-O)-methyltransferase</fullName>
    </submittedName>
</protein>
<dbReference type="AlphaFoldDB" id="A0A4R3KNQ5"/>
<evidence type="ECO:0000313" key="2">
    <source>
        <dbReference type="Proteomes" id="UP000295807"/>
    </source>
</evidence>
<gene>
    <name evidence="1" type="ORF">EDD80_11192</name>
</gene>